<evidence type="ECO:0000313" key="3">
    <source>
        <dbReference type="Proteomes" id="UP001623348"/>
    </source>
</evidence>
<feature type="compositionally biased region" description="Basic and acidic residues" evidence="1">
    <location>
        <begin position="39"/>
        <end position="62"/>
    </location>
</feature>
<name>A0ABC9WHE7_GRUJA</name>
<reference evidence="2 3" key="1">
    <citation type="submission" date="2024-06" db="EMBL/GenBank/DDBJ databases">
        <title>The draft genome of Grus japonensis, version 3.</title>
        <authorList>
            <person name="Nabeshima K."/>
            <person name="Suzuki S."/>
            <person name="Onuma M."/>
        </authorList>
    </citation>
    <scope>NUCLEOTIDE SEQUENCE [LARGE SCALE GENOMIC DNA]</scope>
    <source>
        <strain evidence="2 3">451A</strain>
    </source>
</reference>
<sequence>MTNGRVQQRTTKMFWGLDNMIYEDKLRELVLLNLEKRREEKRREEKRREEKRREEKRREEKSMYGPNTCLQLPKGELQRRQNQTFLRLAQQEDKRQQSQAAIREILTGYKEEFFTVEVVKRWNRLPKEVVKSPNLDIFKTQLVKTPHNQV</sequence>
<proteinExistence type="predicted"/>
<comment type="caution">
    <text evidence="2">The sequence shown here is derived from an EMBL/GenBank/DDBJ whole genome shotgun (WGS) entry which is preliminary data.</text>
</comment>
<accession>A0ABC9WHE7</accession>
<dbReference type="AlphaFoldDB" id="A0ABC9WHE7"/>
<gene>
    <name evidence="2" type="ORF">GRJ2_000931100</name>
</gene>
<dbReference type="EMBL" id="BAAFJT010000002">
    <property type="protein sequence ID" value="GAB0184658.1"/>
    <property type="molecule type" value="Genomic_DNA"/>
</dbReference>
<evidence type="ECO:0000256" key="1">
    <source>
        <dbReference type="SAM" id="MobiDB-lite"/>
    </source>
</evidence>
<feature type="region of interest" description="Disordered" evidence="1">
    <location>
        <begin position="39"/>
        <end position="70"/>
    </location>
</feature>
<evidence type="ECO:0000313" key="2">
    <source>
        <dbReference type="EMBL" id="GAB0184658.1"/>
    </source>
</evidence>
<keyword evidence="3" id="KW-1185">Reference proteome</keyword>
<organism evidence="2 3">
    <name type="scientific">Grus japonensis</name>
    <name type="common">Japanese crane</name>
    <name type="synonym">Red-crowned crane</name>
    <dbReference type="NCBI Taxonomy" id="30415"/>
    <lineage>
        <taxon>Eukaryota</taxon>
        <taxon>Metazoa</taxon>
        <taxon>Chordata</taxon>
        <taxon>Craniata</taxon>
        <taxon>Vertebrata</taxon>
        <taxon>Euteleostomi</taxon>
        <taxon>Archelosauria</taxon>
        <taxon>Archosauria</taxon>
        <taxon>Dinosauria</taxon>
        <taxon>Saurischia</taxon>
        <taxon>Theropoda</taxon>
        <taxon>Coelurosauria</taxon>
        <taxon>Aves</taxon>
        <taxon>Neognathae</taxon>
        <taxon>Neoaves</taxon>
        <taxon>Gruiformes</taxon>
        <taxon>Gruidae</taxon>
        <taxon>Grus</taxon>
    </lineage>
</organism>
<protein>
    <submittedName>
        <fullName evidence="2">Translation initiation factor IF-2-like</fullName>
    </submittedName>
</protein>
<dbReference type="Proteomes" id="UP001623348">
    <property type="component" value="Unassembled WGS sequence"/>
</dbReference>